<keyword evidence="2" id="KW-1133">Transmembrane helix</keyword>
<proteinExistence type="predicted"/>
<keyword evidence="2" id="KW-0812">Transmembrane</keyword>
<evidence type="ECO:0000313" key="3">
    <source>
        <dbReference type="EMBL" id="CAH2048373.1"/>
    </source>
</evidence>
<organism evidence="3 4">
    <name type="scientific">Iphiclides podalirius</name>
    <name type="common">scarce swallowtail</name>
    <dbReference type="NCBI Taxonomy" id="110791"/>
    <lineage>
        <taxon>Eukaryota</taxon>
        <taxon>Metazoa</taxon>
        <taxon>Ecdysozoa</taxon>
        <taxon>Arthropoda</taxon>
        <taxon>Hexapoda</taxon>
        <taxon>Insecta</taxon>
        <taxon>Pterygota</taxon>
        <taxon>Neoptera</taxon>
        <taxon>Endopterygota</taxon>
        <taxon>Lepidoptera</taxon>
        <taxon>Glossata</taxon>
        <taxon>Ditrysia</taxon>
        <taxon>Papilionoidea</taxon>
        <taxon>Papilionidae</taxon>
        <taxon>Papilioninae</taxon>
        <taxon>Iphiclides</taxon>
    </lineage>
</organism>
<feature type="region of interest" description="Disordered" evidence="1">
    <location>
        <begin position="58"/>
        <end position="82"/>
    </location>
</feature>
<keyword evidence="2" id="KW-0472">Membrane</keyword>
<accession>A0ABN8I3P2</accession>
<evidence type="ECO:0000256" key="2">
    <source>
        <dbReference type="SAM" id="Phobius"/>
    </source>
</evidence>
<name>A0ABN8I3P2_9NEOP</name>
<keyword evidence="4" id="KW-1185">Reference proteome</keyword>
<sequence length="97" mass="10772">MSAPVQAEGRVMGRRFVLTLVIGISAGFSFAYILLTSSGLTRDVAWYTGNSREAARDFEKHPLPSVVEHGSEEPAHRDEDRSIADELSRRVRYYAGS</sequence>
<feature type="transmembrane region" description="Helical" evidence="2">
    <location>
        <begin position="16"/>
        <end position="35"/>
    </location>
</feature>
<evidence type="ECO:0000313" key="4">
    <source>
        <dbReference type="Proteomes" id="UP000837857"/>
    </source>
</evidence>
<protein>
    <submittedName>
        <fullName evidence="3">Uncharacterized protein</fullName>
    </submittedName>
</protein>
<evidence type="ECO:0000256" key="1">
    <source>
        <dbReference type="SAM" id="MobiDB-lite"/>
    </source>
</evidence>
<reference evidence="3" key="1">
    <citation type="submission" date="2022-03" db="EMBL/GenBank/DDBJ databases">
        <authorList>
            <person name="Martin H S."/>
        </authorList>
    </citation>
    <scope>NUCLEOTIDE SEQUENCE</scope>
</reference>
<gene>
    <name evidence="3" type="ORF">IPOD504_LOCUS6028</name>
</gene>
<feature type="compositionally biased region" description="Basic and acidic residues" evidence="1">
    <location>
        <begin position="69"/>
        <end position="82"/>
    </location>
</feature>
<dbReference type="Proteomes" id="UP000837857">
    <property type="component" value="Chromosome 18"/>
</dbReference>
<dbReference type="EMBL" id="OW152830">
    <property type="protein sequence ID" value="CAH2048373.1"/>
    <property type="molecule type" value="Genomic_DNA"/>
</dbReference>
<feature type="non-terminal residue" evidence="3">
    <location>
        <position position="97"/>
    </location>
</feature>